<dbReference type="AlphaFoldDB" id="A0A271KN20"/>
<dbReference type="RefSeq" id="WP_206073312.1">
    <property type="nucleotide sequence ID" value="NZ_NPKH01000008.1"/>
</dbReference>
<proteinExistence type="predicted"/>
<keyword evidence="2" id="KW-1185">Reference proteome</keyword>
<evidence type="ECO:0000313" key="2">
    <source>
        <dbReference type="Proteomes" id="UP000215931"/>
    </source>
</evidence>
<protein>
    <submittedName>
        <fullName evidence="1">Uncharacterized protein</fullName>
    </submittedName>
</protein>
<name>A0A271KN20_9HYPH</name>
<comment type="caution">
    <text evidence="1">The sequence shown here is derived from an EMBL/GenBank/DDBJ whole genome shotgun (WGS) entry which is preliminary data.</text>
</comment>
<dbReference type="EMBL" id="NPKH01000008">
    <property type="protein sequence ID" value="PAP97162.1"/>
    <property type="molecule type" value="Genomic_DNA"/>
</dbReference>
<dbReference type="Proteomes" id="UP000215931">
    <property type="component" value="Unassembled WGS sequence"/>
</dbReference>
<sequence>IVASAKSCAGFALMLLAQKDQLLEIGSRVRLGKPIICGRLSVSRDKSHPLRAMKFEQIFSLRCHTEQAESQKARRKLLNE</sequence>
<accession>A0A271KN20</accession>
<evidence type="ECO:0000313" key="1">
    <source>
        <dbReference type="EMBL" id="PAP97162.1"/>
    </source>
</evidence>
<feature type="non-terminal residue" evidence="1">
    <location>
        <position position="1"/>
    </location>
</feature>
<reference evidence="1 2" key="1">
    <citation type="submission" date="2017-08" db="EMBL/GenBank/DDBJ databases">
        <title>Mesorhizobium wenxinae sp. nov., a novel rhizobial species isolated from root nodules of chickpea (Cicer arietinum L.).</title>
        <authorList>
            <person name="Zhang J."/>
        </authorList>
    </citation>
    <scope>NUCLEOTIDE SEQUENCE [LARGE SCALE GENOMIC DNA]</scope>
    <source>
        <strain evidence="2">WYCCWR 10019</strain>
    </source>
</reference>
<gene>
    <name evidence="1" type="ORF">CIT31_02135</name>
</gene>
<organism evidence="1 2">
    <name type="scientific">Mesorhizobium wenxiniae</name>
    <dbReference type="NCBI Taxonomy" id="2014805"/>
    <lineage>
        <taxon>Bacteria</taxon>
        <taxon>Pseudomonadati</taxon>
        <taxon>Pseudomonadota</taxon>
        <taxon>Alphaproteobacteria</taxon>
        <taxon>Hyphomicrobiales</taxon>
        <taxon>Phyllobacteriaceae</taxon>
        <taxon>Mesorhizobium</taxon>
    </lineage>
</organism>